<keyword evidence="1" id="KW-0732">Signal</keyword>
<dbReference type="AlphaFoldDB" id="A0A6B0V3W2"/>
<evidence type="ECO:0000313" key="2">
    <source>
        <dbReference type="EMBL" id="MXU96411.1"/>
    </source>
</evidence>
<evidence type="ECO:0000256" key="1">
    <source>
        <dbReference type="SAM" id="SignalP"/>
    </source>
</evidence>
<evidence type="ECO:0008006" key="3">
    <source>
        <dbReference type="Google" id="ProtNLM"/>
    </source>
</evidence>
<sequence>MMWSMMSCWQALMVVVGFSFDRFSGSSSSSARLSDCARLLADDTLKKPPAGAAAAVCAAFDAVAMAGEAAVVARKGGAATTDAGPAVVVGAVWLKAWSMMRLAAHTSNMGMGPKPRGATLAGGLLPPSRDSVAGPKSGGFGRQVGFLVVWHPSASSRRAVQALFVCWSVEVRPAGWATPQGAGEGEGEGDGDESDLTLAAAALPDPYVPFSMFSR</sequence>
<dbReference type="EMBL" id="GIFC01014328">
    <property type="protein sequence ID" value="MXU96411.1"/>
    <property type="molecule type" value="Transcribed_RNA"/>
</dbReference>
<name>A0A6B0V3W2_IXORI</name>
<protein>
    <recommendedName>
        <fullName evidence="3">Secreted protein</fullName>
    </recommendedName>
</protein>
<reference evidence="2" key="1">
    <citation type="submission" date="2019-12" db="EMBL/GenBank/DDBJ databases">
        <title>An insight into the sialome of adult female Ixodes ricinus ticks feeding for 6 days.</title>
        <authorList>
            <person name="Perner J."/>
            <person name="Ribeiro J.M.C."/>
        </authorList>
    </citation>
    <scope>NUCLEOTIDE SEQUENCE</scope>
    <source>
        <strain evidence="2">Semi-engorged</strain>
        <tissue evidence="2">Salivary glands</tissue>
    </source>
</reference>
<feature type="signal peptide" evidence="1">
    <location>
        <begin position="1"/>
        <end position="17"/>
    </location>
</feature>
<proteinExistence type="predicted"/>
<feature type="chain" id="PRO_5025410570" description="Secreted protein" evidence="1">
    <location>
        <begin position="18"/>
        <end position="215"/>
    </location>
</feature>
<organism evidence="2">
    <name type="scientific">Ixodes ricinus</name>
    <name type="common">Common tick</name>
    <name type="synonym">Acarus ricinus</name>
    <dbReference type="NCBI Taxonomy" id="34613"/>
    <lineage>
        <taxon>Eukaryota</taxon>
        <taxon>Metazoa</taxon>
        <taxon>Ecdysozoa</taxon>
        <taxon>Arthropoda</taxon>
        <taxon>Chelicerata</taxon>
        <taxon>Arachnida</taxon>
        <taxon>Acari</taxon>
        <taxon>Parasitiformes</taxon>
        <taxon>Ixodida</taxon>
        <taxon>Ixodoidea</taxon>
        <taxon>Ixodidae</taxon>
        <taxon>Ixodinae</taxon>
        <taxon>Ixodes</taxon>
    </lineage>
</organism>
<accession>A0A6B0V3W2</accession>